<feature type="transmembrane region" description="Helical" evidence="1">
    <location>
        <begin position="352"/>
        <end position="374"/>
    </location>
</feature>
<feature type="domain" description="DUF2157" evidence="2">
    <location>
        <begin position="8"/>
        <end position="146"/>
    </location>
</feature>
<dbReference type="RefSeq" id="WP_013848868.1">
    <property type="nucleotide sequence ID" value="NC_015594.1"/>
</dbReference>
<feature type="transmembrane region" description="Helical" evidence="1">
    <location>
        <begin position="185"/>
        <end position="205"/>
    </location>
</feature>
<organism evidence="3 4">
    <name type="scientific">Sphingobium chlorophenolicum L-1</name>
    <dbReference type="NCBI Taxonomy" id="690566"/>
    <lineage>
        <taxon>Bacteria</taxon>
        <taxon>Pseudomonadati</taxon>
        <taxon>Pseudomonadota</taxon>
        <taxon>Alphaproteobacteria</taxon>
        <taxon>Sphingomonadales</taxon>
        <taxon>Sphingomonadaceae</taxon>
        <taxon>Sphingobium</taxon>
    </lineage>
</organism>
<feature type="transmembrane region" description="Helical" evidence="1">
    <location>
        <begin position="302"/>
        <end position="322"/>
    </location>
</feature>
<dbReference type="AlphaFoldDB" id="F6F2H4"/>
<dbReference type="HOGENOM" id="CLU_692251_0_0_5"/>
<feature type="transmembrane region" description="Helical" evidence="1">
    <location>
        <begin position="68"/>
        <end position="87"/>
    </location>
</feature>
<evidence type="ECO:0000313" key="3">
    <source>
        <dbReference type="EMBL" id="AEG50636.1"/>
    </source>
</evidence>
<protein>
    <recommendedName>
        <fullName evidence="2">DUF2157 domain-containing protein</fullName>
    </recommendedName>
</protein>
<feature type="transmembrane region" description="Helical" evidence="1">
    <location>
        <begin position="149"/>
        <end position="165"/>
    </location>
</feature>
<dbReference type="STRING" id="690566.Sphch_3006"/>
<keyword evidence="4" id="KW-1185">Reference proteome</keyword>
<reference evidence="3 4" key="1">
    <citation type="submission" date="2011-05" db="EMBL/GenBank/DDBJ databases">
        <title>Complete sequence of chromosome 2 of Sphingobium chlorophenolicum L-1.</title>
        <authorList>
            <consortium name="US DOE Joint Genome Institute"/>
            <person name="Lucas S."/>
            <person name="Han J."/>
            <person name="Lapidus A."/>
            <person name="Cheng J.-F."/>
            <person name="Goodwin L."/>
            <person name="Pitluck S."/>
            <person name="Peters L."/>
            <person name="Daligault H."/>
            <person name="Han C."/>
            <person name="Tapia R."/>
            <person name="Land M."/>
            <person name="Hauser L."/>
            <person name="Kyrpides N."/>
            <person name="Ivanova N."/>
            <person name="Pagani I."/>
            <person name="Turner P."/>
            <person name="Copley S."/>
            <person name="Woyke T."/>
        </authorList>
    </citation>
    <scope>NUCLEOTIDE SEQUENCE [LARGE SCALE GENOMIC DNA]</scope>
    <source>
        <strain evidence="3 4">L-1</strain>
    </source>
</reference>
<dbReference type="Proteomes" id="UP000007150">
    <property type="component" value="Chromosome 2"/>
</dbReference>
<feature type="transmembrane region" description="Helical" evidence="1">
    <location>
        <begin position="99"/>
        <end position="119"/>
    </location>
</feature>
<feature type="transmembrane region" description="Helical" evidence="1">
    <location>
        <begin position="279"/>
        <end position="296"/>
    </location>
</feature>
<sequence precursor="true">MSERRLRAWQDAGLIDAGTAGRIREWEAAHHRPLGLWAIIGLGALAIGLGIVSVVAANWDAIPGETRLAIHFALMVGLACLLWRYLPDAAAKNDYFNDGALFVAAVLGLSFFGHIGQVYQTSSPLWQPLLAWLVIFSPLLLLFGRGWPVAGLWLAGVLGAAWSHADEYGRGWLWGQSMPQPAWPTLYWGLIATPPMAVAALAAFMRGRSDRPAFWRLLEQLAMIVILTGASIAIIAGGWDSGTHHVVGSAVIRSLALAGTAAVIWAVRQGRSGQATAGILAVAAVLHVAQALLSGVEGATRGPWIGALFFLLLWSAVAAGALFAQWRRLFQGAIALLALRIIILSFELNDDLLGSGAGLILSGAFAMAVAWGTVRISRRYAPAERNGE</sequence>
<feature type="transmembrane region" description="Helical" evidence="1">
    <location>
        <begin position="329"/>
        <end position="346"/>
    </location>
</feature>
<dbReference type="InterPro" id="IPR018677">
    <property type="entry name" value="DUF2157"/>
</dbReference>
<feature type="transmembrane region" description="Helical" evidence="1">
    <location>
        <begin position="34"/>
        <end position="56"/>
    </location>
</feature>
<gene>
    <name evidence="3" type="ORF">Sphch_3006</name>
</gene>
<proteinExistence type="predicted"/>
<evidence type="ECO:0000259" key="2">
    <source>
        <dbReference type="Pfam" id="PF09925"/>
    </source>
</evidence>
<dbReference type="KEGG" id="sch:Sphch_3006"/>
<feature type="transmembrane region" description="Helical" evidence="1">
    <location>
        <begin position="125"/>
        <end position="142"/>
    </location>
</feature>
<evidence type="ECO:0000313" key="4">
    <source>
        <dbReference type="Proteomes" id="UP000007150"/>
    </source>
</evidence>
<feature type="transmembrane region" description="Helical" evidence="1">
    <location>
        <begin position="245"/>
        <end position="267"/>
    </location>
</feature>
<keyword evidence="1" id="KW-1133">Transmembrane helix</keyword>
<dbReference type="Pfam" id="PF09925">
    <property type="entry name" value="DUF2157"/>
    <property type="match status" value="1"/>
</dbReference>
<feature type="transmembrane region" description="Helical" evidence="1">
    <location>
        <begin position="217"/>
        <end position="239"/>
    </location>
</feature>
<evidence type="ECO:0000256" key="1">
    <source>
        <dbReference type="SAM" id="Phobius"/>
    </source>
</evidence>
<keyword evidence="1" id="KW-0472">Membrane</keyword>
<name>F6F2H4_SPHCR</name>
<keyword evidence="1" id="KW-0812">Transmembrane</keyword>
<accession>F6F2H4</accession>
<dbReference type="EMBL" id="CP002799">
    <property type="protein sequence ID" value="AEG50636.1"/>
    <property type="molecule type" value="Genomic_DNA"/>
</dbReference>